<keyword evidence="9 11" id="KW-0804">Transcription</keyword>
<dbReference type="PANTHER" id="PTHR43874">
    <property type="entry name" value="TWO-COMPONENT RESPONSE REGULATOR"/>
    <property type="match status" value="1"/>
</dbReference>
<dbReference type="InterPro" id="IPR017053">
    <property type="entry name" value="Response_reg_B-typ_pln"/>
</dbReference>
<comment type="caution">
    <text evidence="16">The sequence shown here is derived from an EMBL/GenBank/DDBJ whole genome shotgun (WGS) entry which is preliminary data.</text>
</comment>
<evidence type="ECO:0000256" key="10">
    <source>
        <dbReference type="ARBA" id="ARBA00023242"/>
    </source>
</evidence>
<dbReference type="InterPro" id="IPR001789">
    <property type="entry name" value="Sig_transdc_resp-reg_receiver"/>
</dbReference>
<dbReference type="Pfam" id="PF00072">
    <property type="entry name" value="Response_reg"/>
    <property type="match status" value="1"/>
</dbReference>
<comment type="subcellular location">
    <subcellularLocation>
        <location evidence="1 11">Nucleus</location>
    </subcellularLocation>
</comment>
<dbReference type="InterPro" id="IPR045279">
    <property type="entry name" value="ARR-like"/>
</dbReference>
<keyword evidence="10 11" id="KW-0539">Nucleus</keyword>
<feature type="modified residue" description="4-aspartylphosphate" evidence="12">
    <location>
        <position position="66"/>
    </location>
</feature>
<feature type="compositionally biased region" description="Polar residues" evidence="13">
    <location>
        <begin position="158"/>
        <end position="169"/>
    </location>
</feature>
<keyword evidence="17" id="KW-1185">Reference proteome</keyword>
<reference evidence="16 17" key="1">
    <citation type="journal article" date="2018" name="Nat. Genet.">
        <title>The Rosa genome provides new insights in the design of modern roses.</title>
        <authorList>
            <person name="Bendahmane M."/>
        </authorList>
    </citation>
    <scope>NUCLEOTIDE SEQUENCE [LARGE SCALE GENOMIC DNA]</scope>
    <source>
        <strain evidence="17">cv. Old Blush</strain>
    </source>
</reference>
<dbReference type="PROSITE" id="PS51294">
    <property type="entry name" value="HTH_MYB"/>
    <property type="match status" value="1"/>
</dbReference>
<dbReference type="InterPro" id="IPR011006">
    <property type="entry name" value="CheY-like_superfamily"/>
</dbReference>
<dbReference type="Gene3D" id="1.10.10.60">
    <property type="entry name" value="Homeodomain-like"/>
    <property type="match status" value="1"/>
</dbReference>
<dbReference type="STRING" id="74649.A0A2P6RIC3"/>
<keyword evidence="8 11" id="KW-0010">Activator</keyword>
<feature type="domain" description="HTH myb-type" evidence="15">
    <location>
        <begin position="197"/>
        <end position="256"/>
    </location>
</feature>
<evidence type="ECO:0000256" key="9">
    <source>
        <dbReference type="ARBA" id="ARBA00023163"/>
    </source>
</evidence>
<evidence type="ECO:0000313" key="17">
    <source>
        <dbReference type="Proteomes" id="UP000238479"/>
    </source>
</evidence>
<protein>
    <recommendedName>
        <fullName evidence="11">Two-component response regulator</fullName>
    </recommendedName>
</protein>
<feature type="region of interest" description="Disordered" evidence="13">
    <location>
        <begin position="136"/>
        <end position="200"/>
    </location>
</feature>
<dbReference type="NCBIfam" id="TIGR01557">
    <property type="entry name" value="myb_SHAQKYF"/>
    <property type="match status" value="1"/>
</dbReference>
<dbReference type="SMART" id="SM00448">
    <property type="entry name" value="REC"/>
    <property type="match status" value="1"/>
</dbReference>
<comment type="function">
    <text evidence="11">Transcriptional activator that binds specific DNA sequence.</text>
</comment>
<dbReference type="Gene3D" id="3.40.50.2300">
    <property type="match status" value="1"/>
</dbReference>
<dbReference type="InterPro" id="IPR009057">
    <property type="entry name" value="Homeodomain-like_sf"/>
</dbReference>
<dbReference type="GO" id="GO:0000160">
    <property type="term" value="P:phosphorelay signal transduction system"/>
    <property type="evidence" value="ECO:0007669"/>
    <property type="project" value="UniProtKB-KW"/>
</dbReference>
<evidence type="ECO:0000256" key="5">
    <source>
        <dbReference type="ARBA" id="ARBA00023012"/>
    </source>
</evidence>
<evidence type="ECO:0000256" key="2">
    <source>
        <dbReference type="ARBA" id="ARBA00006015"/>
    </source>
</evidence>
<evidence type="ECO:0000313" key="16">
    <source>
        <dbReference type="EMBL" id="PRQ46166.1"/>
    </source>
</evidence>
<feature type="compositionally biased region" description="Acidic residues" evidence="13">
    <location>
        <begin position="179"/>
        <end position="194"/>
    </location>
</feature>
<dbReference type="GO" id="GO:0009736">
    <property type="term" value="P:cytokinin-activated signaling pathway"/>
    <property type="evidence" value="ECO:0007669"/>
    <property type="project" value="UniProtKB-KW"/>
</dbReference>
<comment type="similarity">
    <text evidence="2">Belongs to the ARR family. Type-B subfamily.</text>
</comment>
<accession>A0A2P6RIC3</accession>
<evidence type="ECO:0000256" key="7">
    <source>
        <dbReference type="ARBA" id="ARBA00023125"/>
    </source>
</evidence>
<dbReference type="PIRSF" id="PIRSF036392">
    <property type="entry name" value="RR_ARR_type-B"/>
    <property type="match status" value="1"/>
</dbReference>
<evidence type="ECO:0000256" key="13">
    <source>
        <dbReference type="SAM" id="MobiDB-lite"/>
    </source>
</evidence>
<keyword evidence="3 12" id="KW-0597">Phosphoprotein</keyword>
<dbReference type="AlphaFoldDB" id="A0A2P6RIC3"/>
<feature type="domain" description="Response regulatory" evidence="14">
    <location>
        <begin position="15"/>
        <end position="130"/>
    </location>
</feature>
<dbReference type="Proteomes" id="UP000238479">
    <property type="component" value="Chromosome 2"/>
</dbReference>
<gene>
    <name evidence="16" type="ORF">RchiOBHm_Chr2g0086131</name>
</gene>
<dbReference type="OMA" id="STELKMG"/>
<dbReference type="CDD" id="cd17584">
    <property type="entry name" value="REC_typeB_ARR-like"/>
    <property type="match status" value="1"/>
</dbReference>
<dbReference type="OrthoDB" id="60033at2759"/>
<evidence type="ECO:0000256" key="6">
    <source>
        <dbReference type="ARBA" id="ARBA00023015"/>
    </source>
</evidence>
<dbReference type="GO" id="GO:0003700">
    <property type="term" value="F:DNA-binding transcription factor activity"/>
    <property type="evidence" value="ECO:0007669"/>
    <property type="project" value="UniProtKB-UniRule"/>
</dbReference>
<organism evidence="16 17">
    <name type="scientific">Rosa chinensis</name>
    <name type="common">China rose</name>
    <dbReference type="NCBI Taxonomy" id="74649"/>
    <lineage>
        <taxon>Eukaryota</taxon>
        <taxon>Viridiplantae</taxon>
        <taxon>Streptophyta</taxon>
        <taxon>Embryophyta</taxon>
        <taxon>Tracheophyta</taxon>
        <taxon>Spermatophyta</taxon>
        <taxon>Magnoliopsida</taxon>
        <taxon>eudicotyledons</taxon>
        <taxon>Gunneridae</taxon>
        <taxon>Pentapetalae</taxon>
        <taxon>rosids</taxon>
        <taxon>fabids</taxon>
        <taxon>Rosales</taxon>
        <taxon>Rosaceae</taxon>
        <taxon>Rosoideae</taxon>
        <taxon>Rosoideae incertae sedis</taxon>
        <taxon>Rosa</taxon>
    </lineage>
</organism>
<dbReference type="GO" id="GO:0003677">
    <property type="term" value="F:DNA binding"/>
    <property type="evidence" value="ECO:0007669"/>
    <property type="project" value="UniProtKB-KW"/>
</dbReference>
<dbReference type="InterPro" id="IPR006447">
    <property type="entry name" value="Myb_dom_plants"/>
</dbReference>
<evidence type="ECO:0000256" key="11">
    <source>
        <dbReference type="PIRNR" id="PIRNR036392"/>
    </source>
</evidence>
<evidence type="ECO:0000259" key="14">
    <source>
        <dbReference type="PROSITE" id="PS50110"/>
    </source>
</evidence>
<evidence type="ECO:0000256" key="4">
    <source>
        <dbReference type="ARBA" id="ARBA00022864"/>
    </source>
</evidence>
<evidence type="ECO:0000256" key="1">
    <source>
        <dbReference type="ARBA" id="ARBA00004123"/>
    </source>
</evidence>
<dbReference type="PANTHER" id="PTHR43874:SF205">
    <property type="entry name" value="TWO-COMPONENT RESPONSE REGULATOR ORR23"/>
    <property type="match status" value="1"/>
</dbReference>
<dbReference type="Gramene" id="PRQ46166">
    <property type="protein sequence ID" value="PRQ46166"/>
    <property type="gene ID" value="RchiOBHm_Chr2g0086131"/>
</dbReference>
<dbReference type="FunFam" id="1.10.10.60:FF:000007">
    <property type="entry name" value="Two-component response regulator"/>
    <property type="match status" value="1"/>
</dbReference>
<keyword evidence="4" id="KW-0932">Cytokinin signaling pathway</keyword>
<evidence type="ECO:0000256" key="12">
    <source>
        <dbReference type="PROSITE-ProRule" id="PRU00169"/>
    </source>
</evidence>
<name>A0A2P6RIC3_ROSCH</name>
<dbReference type="SUPFAM" id="SSF52172">
    <property type="entry name" value="CheY-like"/>
    <property type="match status" value="1"/>
</dbReference>
<dbReference type="GO" id="GO:0005634">
    <property type="term" value="C:nucleus"/>
    <property type="evidence" value="ECO:0007669"/>
    <property type="project" value="UniProtKB-SubCell"/>
</dbReference>
<keyword evidence="7 11" id="KW-0238">DNA-binding</keyword>
<dbReference type="InterPro" id="IPR017930">
    <property type="entry name" value="Myb_dom"/>
</dbReference>
<dbReference type="SUPFAM" id="SSF46689">
    <property type="entry name" value="Homeodomain-like"/>
    <property type="match status" value="1"/>
</dbReference>
<keyword evidence="5 11" id="KW-0902">Two-component regulatory system</keyword>
<dbReference type="PROSITE" id="PS50110">
    <property type="entry name" value="RESPONSE_REGULATORY"/>
    <property type="match status" value="1"/>
</dbReference>
<evidence type="ECO:0000256" key="8">
    <source>
        <dbReference type="ARBA" id="ARBA00023159"/>
    </source>
</evidence>
<dbReference type="EMBL" id="PDCK01000040">
    <property type="protein sequence ID" value="PRQ46166.1"/>
    <property type="molecule type" value="Genomic_DNA"/>
</dbReference>
<proteinExistence type="inferred from homology"/>
<evidence type="ECO:0000259" key="15">
    <source>
        <dbReference type="PROSITE" id="PS51294"/>
    </source>
</evidence>
<sequence>MTVEDQRDRFPEGMRVLAVDDDPTCLKFLEGLLRKCKYHVTTTNQAIKALEMLRENRDKYDLVISDVNMPDMDGFQLLELVGLEMDLPVIMLSGYSDFKLVMKGISHGACNYLLKPVRIEELKNIWQHVVRKKFDSKDQKKSSNQDKCNGIGEGVQGASPTGSSDQNGKLSKKRKDQNGDEEEESEDDEHETEDSSSQKKPRVVWYGELHRKFVAAVNQLGVERAVPKKILDLMDVEGLSRENVASHLQKYRQYLKRISSGMVGSLGGKESSYVRMGVLDGSRDLQSLRSGRISSTTLSTYTSGGMLSRLNSPAGLSTGGITSSGLGQPGHSQNLSNYINPFAKLQPTVLPNQSSNLFQATPALLQLNQLQQSKCITHNGKSYPDNDSTNYTISSTFRNSGVSSSPLPSDSNFSSNHLMLHGIPQQTHSTEVFGNPTSVKVSFDIGISGSPNFLDYNRCSENFQGGARLSSFPSNALPMSEPFNHGQMHANNLGVFSGRPQIGNTLNDFSSVSALSAPVDELRGNAQNQEGLIGDVVPTLSYMPKQRWEEHKEGYNHELNQTFSAINSPGSTLGVNGRVSQSLDQNVAVCSYERNSSLFDRLNGATAMFEQPSAAGKSSMETKMKANEDYFLEQIKSPSGFVQNSYESLNDIMSTIMKREQNENLLLDAEFGFDAYSLGSCM</sequence>
<evidence type="ECO:0000256" key="3">
    <source>
        <dbReference type="ARBA" id="ARBA00022553"/>
    </source>
</evidence>
<keyword evidence="6 11" id="KW-0805">Transcription regulation</keyword>